<dbReference type="eggNOG" id="arCOG11396">
    <property type="taxonomic scope" value="Archaea"/>
</dbReference>
<dbReference type="Proteomes" id="UP000001037">
    <property type="component" value="Chromosome"/>
</dbReference>
<proteinExistence type="predicted"/>
<protein>
    <submittedName>
        <fullName evidence="1">Uncharacterized protein</fullName>
    </submittedName>
</protein>
<reference evidence="1 2" key="1">
    <citation type="journal article" date="2011" name="Stand. Genomic Sci.">
        <title>Complete genome sequence of the hyperthermophilic chemolithoautotroph Pyrolobus fumarii type strain (1A).</title>
        <authorList>
            <person name="Anderson I."/>
            <person name="Goker M."/>
            <person name="Nolan M."/>
            <person name="Lucas S."/>
            <person name="Hammon N."/>
            <person name="Deshpande S."/>
            <person name="Cheng J.F."/>
            <person name="Tapia R."/>
            <person name="Han C."/>
            <person name="Goodwin L."/>
            <person name="Pitluck S."/>
            <person name="Huntemann M."/>
            <person name="Liolios K."/>
            <person name="Ivanova N."/>
            <person name="Pagani I."/>
            <person name="Mavromatis K."/>
            <person name="Ovchinikova G."/>
            <person name="Pati A."/>
            <person name="Chen A."/>
            <person name="Palaniappan K."/>
            <person name="Land M."/>
            <person name="Hauser L."/>
            <person name="Brambilla E.M."/>
            <person name="Huber H."/>
            <person name="Yasawong M."/>
            <person name="Rohde M."/>
            <person name="Spring S."/>
            <person name="Abt B."/>
            <person name="Sikorski J."/>
            <person name="Wirth R."/>
            <person name="Detter J.C."/>
            <person name="Woyke T."/>
            <person name="Bristow J."/>
            <person name="Eisen J.A."/>
            <person name="Markowitz V."/>
            <person name="Hugenholtz P."/>
            <person name="Kyrpides N.C."/>
            <person name="Klenk H.P."/>
            <person name="Lapidus A."/>
        </authorList>
    </citation>
    <scope>NUCLEOTIDE SEQUENCE [LARGE SCALE GENOMIC DNA]</scope>
    <source>
        <strain evidence="2">DSM 11204 / 1A</strain>
    </source>
</reference>
<dbReference type="GeneID" id="11138719"/>
<dbReference type="KEGG" id="pfm:Pyrfu_1532"/>
<dbReference type="HOGENOM" id="CLU_2353312_0_0_2"/>
<name>G0EHN6_PYRF1</name>
<accession>G0EHN6</accession>
<dbReference type="AlphaFoldDB" id="G0EHN6"/>
<evidence type="ECO:0000313" key="2">
    <source>
        <dbReference type="Proteomes" id="UP000001037"/>
    </source>
</evidence>
<gene>
    <name evidence="1" type="ordered locus">Pyrfu_1532</name>
</gene>
<evidence type="ECO:0000313" key="1">
    <source>
        <dbReference type="EMBL" id="AEM39389.1"/>
    </source>
</evidence>
<organism evidence="1 2">
    <name type="scientific">Pyrolobus fumarii (strain DSM 11204 / 1A)</name>
    <dbReference type="NCBI Taxonomy" id="694429"/>
    <lineage>
        <taxon>Archaea</taxon>
        <taxon>Thermoproteota</taxon>
        <taxon>Thermoprotei</taxon>
        <taxon>Desulfurococcales</taxon>
        <taxon>Pyrodictiaceae</taxon>
        <taxon>Pyrolobus</taxon>
    </lineage>
</organism>
<dbReference type="RefSeq" id="WP_014027066.1">
    <property type="nucleotide sequence ID" value="NC_015931.1"/>
</dbReference>
<keyword evidence="2" id="KW-1185">Reference proteome</keyword>
<dbReference type="STRING" id="694429.Pyrfu_1532"/>
<dbReference type="InParanoid" id="G0EHN6"/>
<dbReference type="EMBL" id="CP002838">
    <property type="protein sequence ID" value="AEM39389.1"/>
    <property type="molecule type" value="Genomic_DNA"/>
</dbReference>
<sequence>MVTPWRLRPLIEREIKRMLVDEAKRRGVDPRQLIEWLREEHGMQIGGAPDWRRVEKAIVSNTEITSYELASFLQELGVEIPEEKWIAILRKYGIRV</sequence>